<organism evidence="4 5">
    <name type="scientific">Patulibacter brassicae</name>
    <dbReference type="NCBI Taxonomy" id="1705717"/>
    <lineage>
        <taxon>Bacteria</taxon>
        <taxon>Bacillati</taxon>
        <taxon>Actinomycetota</taxon>
        <taxon>Thermoleophilia</taxon>
        <taxon>Solirubrobacterales</taxon>
        <taxon>Patulibacteraceae</taxon>
        <taxon>Patulibacter</taxon>
    </lineage>
</organism>
<evidence type="ECO:0000259" key="3">
    <source>
        <dbReference type="Pfam" id="PF12172"/>
    </source>
</evidence>
<accession>A0ABU4VPG8</accession>
<reference evidence="4 5" key="1">
    <citation type="submission" date="2023-11" db="EMBL/GenBank/DDBJ databases">
        <authorList>
            <person name="Xu M."/>
            <person name="Jiang T."/>
        </authorList>
    </citation>
    <scope>NUCLEOTIDE SEQUENCE [LARGE SCALE GENOMIC DNA]</scope>
    <source>
        <strain evidence="4 5">SD</strain>
    </source>
</reference>
<dbReference type="InterPro" id="IPR002878">
    <property type="entry name" value="ChsH2_C"/>
</dbReference>
<dbReference type="SUPFAM" id="SSF53901">
    <property type="entry name" value="Thiolase-like"/>
    <property type="match status" value="1"/>
</dbReference>
<dbReference type="EMBL" id="JAXAVX010000019">
    <property type="protein sequence ID" value="MDX8153748.1"/>
    <property type="molecule type" value="Genomic_DNA"/>
</dbReference>
<dbReference type="InterPro" id="IPR016039">
    <property type="entry name" value="Thiolase-like"/>
</dbReference>
<feature type="domain" description="ChsH2 C-terminal OB-fold" evidence="2">
    <location>
        <begin position="381"/>
        <end position="438"/>
    </location>
</feature>
<keyword evidence="5" id="KW-1185">Reference proteome</keyword>
<dbReference type="Pfam" id="PF12172">
    <property type="entry name" value="zf-ChsH2"/>
    <property type="match status" value="1"/>
</dbReference>
<feature type="domain" description="ChsH2 rubredoxin-like zinc ribbon" evidence="3">
    <location>
        <begin position="346"/>
        <end position="370"/>
    </location>
</feature>
<dbReference type="Gene3D" id="6.10.30.10">
    <property type="match status" value="1"/>
</dbReference>
<feature type="compositionally biased region" description="Basic and acidic residues" evidence="1">
    <location>
        <begin position="319"/>
        <end position="330"/>
    </location>
</feature>
<evidence type="ECO:0000313" key="4">
    <source>
        <dbReference type="EMBL" id="MDX8153748.1"/>
    </source>
</evidence>
<dbReference type="SUPFAM" id="SSF50249">
    <property type="entry name" value="Nucleic acid-binding proteins"/>
    <property type="match status" value="1"/>
</dbReference>
<proteinExistence type="predicted"/>
<dbReference type="Gene3D" id="3.40.47.10">
    <property type="match status" value="1"/>
</dbReference>
<sequence length="463" mass="48344">MTTTGIRSYGTYVPRFRLDHAEIGEALTGKGRGGGRRLVAGFDEDATTMGVEAARAAGDPSGLDAIWLATSSPAYADKTNATAIHAALGLGHDGFAVDVAGAPRAAVGALRAAAADGGLAVLSDLRTGRPGSADERDGADAAAAFRFGPADDALAVLIGRGSATAEFLDRWRAPGELASRGWEERFGVEQYLPLADAAVRAALADAGIEEVDHVVVSSPHARAAAQLAKRFPGRTPAATPAVGYAGAADPGLKLADVLDRAGADETILVLVAADGADALVLRTTGALPARRQAVALAAQLQGGRSLRYATYLTWRGLLDREPPRRPEPDRPAAPPSARSEGWKFAFVGTRCRACGMVHVPPVRVCKRCHAVDEMDPAPLADRDGTVATFTVDRLAFSPSPPLITVVVDFDGGGRYTLEVADAGPDEIAIGTRVQPTFRRLYSVEGIHNYFWKARPVTTGDAQG</sequence>
<protein>
    <submittedName>
        <fullName evidence="4">OB-fold domain-containing protein</fullName>
    </submittedName>
</protein>
<gene>
    <name evidence="4" type="ORF">SK069_19280</name>
</gene>
<evidence type="ECO:0000256" key="1">
    <source>
        <dbReference type="SAM" id="MobiDB-lite"/>
    </source>
</evidence>
<dbReference type="InterPro" id="IPR012340">
    <property type="entry name" value="NA-bd_OB-fold"/>
</dbReference>
<evidence type="ECO:0000259" key="2">
    <source>
        <dbReference type="Pfam" id="PF01796"/>
    </source>
</evidence>
<dbReference type="InterPro" id="IPR022002">
    <property type="entry name" value="ChsH2_Znr"/>
</dbReference>
<evidence type="ECO:0000313" key="5">
    <source>
        <dbReference type="Proteomes" id="UP001277761"/>
    </source>
</evidence>
<dbReference type="Proteomes" id="UP001277761">
    <property type="component" value="Unassembled WGS sequence"/>
</dbReference>
<dbReference type="RefSeq" id="WP_319955897.1">
    <property type="nucleotide sequence ID" value="NZ_JAXAVX010000019.1"/>
</dbReference>
<dbReference type="Pfam" id="PF01796">
    <property type="entry name" value="OB_ChsH2_C"/>
    <property type="match status" value="1"/>
</dbReference>
<feature type="region of interest" description="Disordered" evidence="1">
    <location>
        <begin position="319"/>
        <end position="338"/>
    </location>
</feature>
<name>A0ABU4VPG8_9ACTN</name>
<comment type="caution">
    <text evidence="4">The sequence shown here is derived from an EMBL/GenBank/DDBJ whole genome shotgun (WGS) entry which is preliminary data.</text>
</comment>